<feature type="compositionally biased region" description="Low complexity" evidence="1">
    <location>
        <begin position="59"/>
        <end position="91"/>
    </location>
</feature>
<evidence type="ECO:0000256" key="1">
    <source>
        <dbReference type="SAM" id="MobiDB-lite"/>
    </source>
</evidence>
<evidence type="ECO:0000313" key="3">
    <source>
        <dbReference type="Proteomes" id="UP001497482"/>
    </source>
</evidence>
<name>A0AAV2K9J4_KNICA</name>
<feature type="region of interest" description="Disordered" evidence="1">
    <location>
        <begin position="49"/>
        <end position="91"/>
    </location>
</feature>
<gene>
    <name evidence="2" type="ORF">KC01_LOCUS15277</name>
</gene>
<reference evidence="2 3" key="1">
    <citation type="submission" date="2024-04" db="EMBL/GenBank/DDBJ databases">
        <authorList>
            <person name="Waldvogel A.-M."/>
            <person name="Schoenle A."/>
        </authorList>
    </citation>
    <scope>NUCLEOTIDE SEQUENCE [LARGE SCALE GENOMIC DNA]</scope>
</reference>
<protein>
    <submittedName>
        <fullName evidence="2">Uncharacterized protein</fullName>
    </submittedName>
</protein>
<dbReference type="AlphaFoldDB" id="A0AAV2K9J4"/>
<dbReference type="Proteomes" id="UP001497482">
    <property type="component" value="Chromosome 16"/>
</dbReference>
<dbReference type="EMBL" id="OZ035838">
    <property type="protein sequence ID" value="CAL1585026.1"/>
    <property type="molecule type" value="Genomic_DNA"/>
</dbReference>
<accession>A0AAV2K9J4</accession>
<proteinExistence type="predicted"/>
<keyword evidence="3" id="KW-1185">Reference proteome</keyword>
<sequence length="91" mass="10143">MLRPQLQDFALCSFKPSSCFALTLCFKNTSRCNRLWCCGIQVHRRTAQANRTQAHRTQAHTAPAHTAQAHTAQAHTAQAHTAQAHTTQPHN</sequence>
<evidence type="ECO:0000313" key="2">
    <source>
        <dbReference type="EMBL" id="CAL1585026.1"/>
    </source>
</evidence>
<organism evidence="2 3">
    <name type="scientific">Knipowitschia caucasica</name>
    <name type="common">Caucasian dwarf goby</name>
    <name type="synonym">Pomatoschistus caucasicus</name>
    <dbReference type="NCBI Taxonomy" id="637954"/>
    <lineage>
        <taxon>Eukaryota</taxon>
        <taxon>Metazoa</taxon>
        <taxon>Chordata</taxon>
        <taxon>Craniata</taxon>
        <taxon>Vertebrata</taxon>
        <taxon>Euteleostomi</taxon>
        <taxon>Actinopterygii</taxon>
        <taxon>Neopterygii</taxon>
        <taxon>Teleostei</taxon>
        <taxon>Neoteleostei</taxon>
        <taxon>Acanthomorphata</taxon>
        <taxon>Gobiaria</taxon>
        <taxon>Gobiiformes</taxon>
        <taxon>Gobioidei</taxon>
        <taxon>Gobiidae</taxon>
        <taxon>Gobiinae</taxon>
        <taxon>Knipowitschia</taxon>
    </lineage>
</organism>